<keyword evidence="3" id="KW-0804">Transcription</keyword>
<gene>
    <name evidence="6" type="ORF">EHV15_26660</name>
</gene>
<evidence type="ECO:0000256" key="4">
    <source>
        <dbReference type="PROSITE-ProRule" id="PRU00335"/>
    </source>
</evidence>
<dbReference type="PRINTS" id="PR00455">
    <property type="entry name" value="HTHTETR"/>
</dbReference>
<comment type="caution">
    <text evidence="6">The sequence shown here is derived from an EMBL/GenBank/DDBJ whole genome shotgun (WGS) entry which is preliminary data.</text>
</comment>
<dbReference type="PROSITE" id="PS50977">
    <property type="entry name" value="HTH_TETR_2"/>
    <property type="match status" value="1"/>
</dbReference>
<evidence type="ECO:0000256" key="2">
    <source>
        <dbReference type="ARBA" id="ARBA00023125"/>
    </source>
</evidence>
<evidence type="ECO:0000313" key="6">
    <source>
        <dbReference type="EMBL" id="RRJ66096.1"/>
    </source>
</evidence>
<evidence type="ECO:0000256" key="3">
    <source>
        <dbReference type="ARBA" id="ARBA00023163"/>
    </source>
</evidence>
<organism evidence="6 7">
    <name type="scientific">Paenibacillus oralis</name>
    <dbReference type="NCBI Taxonomy" id="2490856"/>
    <lineage>
        <taxon>Bacteria</taxon>
        <taxon>Bacillati</taxon>
        <taxon>Bacillota</taxon>
        <taxon>Bacilli</taxon>
        <taxon>Bacillales</taxon>
        <taxon>Paenibacillaceae</taxon>
        <taxon>Paenibacillus</taxon>
    </lineage>
</organism>
<keyword evidence="1" id="KW-0805">Transcription regulation</keyword>
<dbReference type="Gene3D" id="1.10.357.10">
    <property type="entry name" value="Tetracycline Repressor, domain 2"/>
    <property type="match status" value="1"/>
</dbReference>
<dbReference type="RefSeq" id="WP_128633890.1">
    <property type="nucleotide sequence ID" value="NZ_RRCN01000001.1"/>
</dbReference>
<dbReference type="Gene3D" id="1.10.10.60">
    <property type="entry name" value="Homeodomain-like"/>
    <property type="match status" value="1"/>
</dbReference>
<proteinExistence type="predicted"/>
<dbReference type="SUPFAM" id="SSF48498">
    <property type="entry name" value="Tetracyclin repressor-like, C-terminal domain"/>
    <property type="match status" value="1"/>
</dbReference>
<dbReference type="PANTHER" id="PTHR47506:SF1">
    <property type="entry name" value="HTH-TYPE TRANSCRIPTIONAL REGULATOR YJDC"/>
    <property type="match status" value="1"/>
</dbReference>
<feature type="domain" description="HTH tetR-type" evidence="5">
    <location>
        <begin position="6"/>
        <end position="66"/>
    </location>
</feature>
<dbReference type="InterPro" id="IPR011075">
    <property type="entry name" value="TetR_C"/>
</dbReference>
<keyword evidence="2 4" id="KW-0238">DNA-binding</keyword>
<dbReference type="EMBL" id="RRCN01000001">
    <property type="protein sequence ID" value="RRJ66096.1"/>
    <property type="molecule type" value="Genomic_DNA"/>
</dbReference>
<dbReference type="SUPFAM" id="SSF46689">
    <property type="entry name" value="Homeodomain-like"/>
    <property type="match status" value="1"/>
</dbReference>
<feature type="DNA-binding region" description="H-T-H motif" evidence="4">
    <location>
        <begin position="29"/>
        <end position="48"/>
    </location>
</feature>
<keyword evidence="7" id="KW-1185">Reference proteome</keyword>
<dbReference type="PANTHER" id="PTHR47506">
    <property type="entry name" value="TRANSCRIPTIONAL REGULATORY PROTEIN"/>
    <property type="match status" value="1"/>
</dbReference>
<dbReference type="AlphaFoldDB" id="A0A3P3U8R8"/>
<dbReference type="Pfam" id="PF00440">
    <property type="entry name" value="TetR_N"/>
    <property type="match status" value="1"/>
</dbReference>
<evidence type="ECO:0000256" key="1">
    <source>
        <dbReference type="ARBA" id="ARBA00023015"/>
    </source>
</evidence>
<dbReference type="GO" id="GO:0003677">
    <property type="term" value="F:DNA binding"/>
    <property type="evidence" value="ECO:0007669"/>
    <property type="project" value="UniProtKB-UniRule"/>
</dbReference>
<dbReference type="InterPro" id="IPR001647">
    <property type="entry name" value="HTH_TetR"/>
</dbReference>
<evidence type="ECO:0000259" key="5">
    <source>
        <dbReference type="PROSITE" id="PS50977"/>
    </source>
</evidence>
<sequence>MARPREFDQETALNKAMELFWEKGYERTSIQDLVERTGVHRGSLYDTFGDKNQLFLTCLDRFREVTKDRAFRILEEDGEPKELLRRFFDTLIDVALSNETGRRGCFIANTAMELGAVDSAISSRIEAYTLDMEIAFYKFLMRAQQLGKLKAKLNVRETARFLVGTRHGLYVLAKTATDRKVLEDAAKVAMSIIL</sequence>
<dbReference type="OrthoDB" id="9795242at2"/>
<reference evidence="6 7" key="1">
    <citation type="submission" date="2018-11" db="EMBL/GenBank/DDBJ databases">
        <title>Genome sequencing of Paenibacillus sp. KCOM 3021 (= ChDC PVNT-B20).</title>
        <authorList>
            <person name="Kook J.-K."/>
            <person name="Park S.-N."/>
            <person name="Lim Y.K."/>
        </authorList>
    </citation>
    <scope>NUCLEOTIDE SEQUENCE [LARGE SCALE GENOMIC DNA]</scope>
    <source>
        <strain evidence="6 7">KCOM 3021</strain>
    </source>
</reference>
<accession>A0A3P3U8R8</accession>
<protein>
    <submittedName>
        <fullName evidence="6">TetR family transcriptional regulator</fullName>
    </submittedName>
</protein>
<name>A0A3P3U8R8_9BACL</name>
<dbReference type="Pfam" id="PF16925">
    <property type="entry name" value="TetR_C_13"/>
    <property type="match status" value="1"/>
</dbReference>
<dbReference type="InterPro" id="IPR036271">
    <property type="entry name" value="Tet_transcr_reg_TetR-rel_C_sf"/>
</dbReference>
<evidence type="ECO:0000313" key="7">
    <source>
        <dbReference type="Proteomes" id="UP000267017"/>
    </source>
</evidence>
<dbReference type="InterPro" id="IPR009057">
    <property type="entry name" value="Homeodomain-like_sf"/>
</dbReference>
<dbReference type="Proteomes" id="UP000267017">
    <property type="component" value="Unassembled WGS sequence"/>
</dbReference>